<dbReference type="HAMAP" id="MF_01398">
    <property type="entry name" value="ATP_synth_b_bprime"/>
    <property type="match status" value="1"/>
</dbReference>
<keyword evidence="6 13" id="KW-0375">Hydrogen ion transport</keyword>
<keyword evidence="7 13" id="KW-1133">Transmembrane helix</keyword>
<reference evidence="16" key="1">
    <citation type="journal article" date="2014" name="Int. J. Syst. Evol. Microbiol.">
        <title>Complete genome sequence of Corynebacterium casei LMG S-19264T (=DSM 44701T), isolated from a smear-ripened cheese.</title>
        <authorList>
            <consortium name="US DOE Joint Genome Institute (JGI-PGF)"/>
            <person name="Walter F."/>
            <person name="Albersmeier A."/>
            <person name="Kalinowski J."/>
            <person name="Ruckert C."/>
        </authorList>
    </citation>
    <scope>NUCLEOTIDE SEQUENCE</scope>
    <source>
        <strain evidence="16">JCM 18487</strain>
    </source>
</reference>
<evidence type="ECO:0000256" key="10">
    <source>
        <dbReference type="ARBA" id="ARBA00023310"/>
    </source>
</evidence>
<feature type="coiled-coil region" evidence="15">
    <location>
        <begin position="30"/>
        <end position="115"/>
    </location>
</feature>
<keyword evidence="4 13" id="KW-0138">CF(0)</keyword>
<protein>
    <recommendedName>
        <fullName evidence="13">ATP synthase subunit b</fullName>
    </recommendedName>
    <alternativeName>
        <fullName evidence="13">ATP synthase F(0) sector subunit b</fullName>
    </alternativeName>
    <alternativeName>
        <fullName evidence="13">ATPase subunit I</fullName>
    </alternativeName>
    <alternativeName>
        <fullName evidence="13">F-type ATPase subunit b</fullName>
        <shortName evidence="13">F-ATPase subunit b</shortName>
    </alternativeName>
</protein>
<gene>
    <name evidence="13" type="primary">atpF</name>
    <name evidence="16" type="ORF">GCM10010885_20230</name>
</gene>
<comment type="function">
    <text evidence="13">Component of the F(0) channel, it forms part of the peripheral stalk, linking F(1) to F(0).</text>
</comment>
<keyword evidence="10 13" id="KW-0066">ATP synthesis</keyword>
<dbReference type="InterPro" id="IPR005864">
    <property type="entry name" value="ATP_synth_F0_bsu_bac"/>
</dbReference>
<accession>A0A917NM17</accession>
<keyword evidence="3 13" id="KW-1003">Cell membrane</keyword>
<evidence type="ECO:0000256" key="12">
    <source>
        <dbReference type="ARBA" id="ARBA00037847"/>
    </source>
</evidence>
<dbReference type="PANTHER" id="PTHR33445">
    <property type="entry name" value="ATP SYNTHASE SUBUNIT B', CHLOROPLASTIC"/>
    <property type="match status" value="1"/>
</dbReference>
<evidence type="ECO:0000256" key="14">
    <source>
        <dbReference type="RuleBase" id="RU003848"/>
    </source>
</evidence>
<evidence type="ECO:0000256" key="2">
    <source>
        <dbReference type="ARBA" id="ARBA00022448"/>
    </source>
</evidence>
<dbReference type="PANTHER" id="PTHR33445:SF1">
    <property type="entry name" value="ATP SYNTHASE SUBUNIT B"/>
    <property type="match status" value="1"/>
</dbReference>
<dbReference type="InterPro" id="IPR050059">
    <property type="entry name" value="ATP_synthase_B_chain"/>
</dbReference>
<dbReference type="GO" id="GO:0046933">
    <property type="term" value="F:proton-transporting ATP synthase activity, rotational mechanism"/>
    <property type="evidence" value="ECO:0007669"/>
    <property type="project" value="UniProtKB-UniRule"/>
</dbReference>
<evidence type="ECO:0000256" key="9">
    <source>
        <dbReference type="ARBA" id="ARBA00023136"/>
    </source>
</evidence>
<evidence type="ECO:0000256" key="15">
    <source>
        <dbReference type="SAM" id="Coils"/>
    </source>
</evidence>
<evidence type="ECO:0000256" key="13">
    <source>
        <dbReference type="HAMAP-Rule" id="MF_01398"/>
    </source>
</evidence>
<proteinExistence type="inferred from homology"/>
<keyword evidence="8 13" id="KW-0406">Ion transport</keyword>
<comment type="subcellular location">
    <subcellularLocation>
        <location evidence="13">Cell membrane</location>
        <topology evidence="13">Single-pass membrane protein</topology>
    </subcellularLocation>
    <subcellularLocation>
        <location evidence="12">Endomembrane system</location>
        <topology evidence="12">Single-pass membrane protein</topology>
    </subcellularLocation>
</comment>
<organism evidence="16 17">
    <name type="scientific">Alicyclobacillus cellulosilyticus</name>
    <dbReference type="NCBI Taxonomy" id="1003997"/>
    <lineage>
        <taxon>Bacteria</taxon>
        <taxon>Bacillati</taxon>
        <taxon>Bacillota</taxon>
        <taxon>Bacilli</taxon>
        <taxon>Bacillales</taxon>
        <taxon>Alicyclobacillaceae</taxon>
        <taxon>Alicyclobacillus</taxon>
    </lineage>
</organism>
<dbReference type="InterPro" id="IPR002146">
    <property type="entry name" value="ATP_synth_b/b'su_bac/chlpt"/>
</dbReference>
<evidence type="ECO:0000256" key="7">
    <source>
        <dbReference type="ARBA" id="ARBA00022989"/>
    </source>
</evidence>
<keyword evidence="2 13" id="KW-0813">Transport</keyword>
<dbReference type="CDD" id="cd06503">
    <property type="entry name" value="ATP-synt_Fo_b"/>
    <property type="match status" value="1"/>
</dbReference>
<evidence type="ECO:0000313" key="16">
    <source>
        <dbReference type="EMBL" id="GGJ10953.1"/>
    </source>
</evidence>
<comment type="similarity">
    <text evidence="1 13 14">Belongs to the ATPase B chain family.</text>
</comment>
<feature type="transmembrane region" description="Helical" evidence="13">
    <location>
        <begin position="6"/>
        <end position="26"/>
    </location>
</feature>
<dbReference type="GO" id="GO:0045259">
    <property type="term" value="C:proton-transporting ATP synthase complex"/>
    <property type="evidence" value="ECO:0007669"/>
    <property type="project" value="UniProtKB-KW"/>
</dbReference>
<evidence type="ECO:0000313" key="17">
    <source>
        <dbReference type="Proteomes" id="UP000637695"/>
    </source>
</evidence>
<name>A0A917NM17_9BACL</name>
<dbReference type="AlphaFoldDB" id="A0A917NM17"/>
<keyword evidence="17" id="KW-1185">Reference proteome</keyword>
<dbReference type="Proteomes" id="UP000637695">
    <property type="component" value="Unassembled WGS sequence"/>
</dbReference>
<comment type="caution">
    <text evidence="16">The sequence shown here is derived from an EMBL/GenBank/DDBJ whole genome shotgun (WGS) entry which is preliminary data.</text>
</comment>
<dbReference type="NCBIfam" id="TIGR01144">
    <property type="entry name" value="ATP_synt_b"/>
    <property type="match status" value="1"/>
</dbReference>
<reference evidence="16" key="2">
    <citation type="submission" date="2020-09" db="EMBL/GenBank/DDBJ databases">
        <authorList>
            <person name="Sun Q."/>
            <person name="Ohkuma M."/>
        </authorList>
    </citation>
    <scope>NUCLEOTIDE SEQUENCE</scope>
    <source>
        <strain evidence="16">JCM 18487</strain>
    </source>
</reference>
<comment type="subunit">
    <text evidence="13">F-type ATPases have 2 components, F(1) - the catalytic core - and F(0) - the membrane proton channel. F(1) has five subunits: alpha(3), beta(3), gamma(1), delta(1), epsilon(1). F(0) has three main subunits: a(1), b(2) and c(10-14). The alpha and beta chains form an alternating ring which encloses part of the gamma chain. F(1) is attached to F(0) by a central stalk formed by the gamma and epsilon chains, while a peripheral stalk is formed by the delta and b chains.</text>
</comment>
<evidence type="ECO:0000256" key="4">
    <source>
        <dbReference type="ARBA" id="ARBA00022547"/>
    </source>
</evidence>
<dbReference type="EMBL" id="BMOY01000035">
    <property type="protein sequence ID" value="GGJ10953.1"/>
    <property type="molecule type" value="Genomic_DNA"/>
</dbReference>
<evidence type="ECO:0000256" key="8">
    <source>
        <dbReference type="ARBA" id="ARBA00023065"/>
    </source>
</evidence>
<keyword evidence="15" id="KW-0175">Coiled coil</keyword>
<comment type="function">
    <text evidence="11 13">F(1)F(0) ATP synthase produces ATP from ADP in the presence of a proton or sodium gradient. F-type ATPases consist of two structural domains, F(1) containing the extramembraneous catalytic core and F(0) containing the membrane proton channel, linked together by a central stalk and a peripheral stalk. During catalysis, ATP synthesis in the catalytic domain of F(1) is coupled via a rotary mechanism of the central stalk subunits to proton translocation.</text>
</comment>
<evidence type="ECO:0000256" key="11">
    <source>
        <dbReference type="ARBA" id="ARBA00025198"/>
    </source>
</evidence>
<evidence type="ECO:0000256" key="5">
    <source>
        <dbReference type="ARBA" id="ARBA00022692"/>
    </source>
</evidence>
<evidence type="ECO:0000256" key="3">
    <source>
        <dbReference type="ARBA" id="ARBA00022475"/>
    </source>
</evidence>
<dbReference type="GO" id="GO:0005886">
    <property type="term" value="C:plasma membrane"/>
    <property type="evidence" value="ECO:0007669"/>
    <property type="project" value="UniProtKB-SubCell"/>
</dbReference>
<dbReference type="GO" id="GO:0046961">
    <property type="term" value="F:proton-transporting ATPase activity, rotational mechanism"/>
    <property type="evidence" value="ECO:0007669"/>
    <property type="project" value="TreeGrafter"/>
</dbReference>
<keyword evidence="9 13" id="KW-0472">Membrane</keyword>
<dbReference type="RefSeq" id="WP_229776806.1">
    <property type="nucleotide sequence ID" value="NZ_BMOY01000035.1"/>
</dbReference>
<dbReference type="Pfam" id="PF00430">
    <property type="entry name" value="ATP-synt_B"/>
    <property type="match status" value="1"/>
</dbReference>
<dbReference type="GO" id="GO:0012505">
    <property type="term" value="C:endomembrane system"/>
    <property type="evidence" value="ECO:0007669"/>
    <property type="project" value="UniProtKB-SubCell"/>
</dbReference>
<evidence type="ECO:0000256" key="6">
    <source>
        <dbReference type="ARBA" id="ARBA00022781"/>
    </source>
</evidence>
<sequence length="161" mass="18489">MFETGTFIVSIVAFLIMFLIIRRYGFKPLADMLEQRRQYIERQISEAEEGRAQAEALLAEQRRLLEEARQEARNIVEAARARADEQAREILQAAQAEAQRLLEENRQMIAREREEALNAALREVADITVRLTAKLLQQNVTDAVHEKLLAEAEKKLGELVC</sequence>
<evidence type="ECO:0000256" key="1">
    <source>
        <dbReference type="ARBA" id="ARBA00005513"/>
    </source>
</evidence>
<keyword evidence="5 13" id="KW-0812">Transmembrane</keyword>